<dbReference type="PIRSF" id="PIRSF000337">
    <property type="entry name" value="NTA_MOA"/>
    <property type="match status" value="1"/>
</dbReference>
<dbReference type="GO" id="GO:0004497">
    <property type="term" value="F:monooxygenase activity"/>
    <property type="evidence" value="ECO:0007669"/>
    <property type="project" value="UniProtKB-KW"/>
</dbReference>
<dbReference type="SUPFAM" id="SSF51679">
    <property type="entry name" value="Bacterial luciferase-like"/>
    <property type="match status" value="1"/>
</dbReference>
<dbReference type="InterPro" id="IPR016215">
    <property type="entry name" value="NTA_MOA"/>
</dbReference>
<dbReference type="NCBIfam" id="TIGR03860">
    <property type="entry name" value="FMN_nitrolo"/>
    <property type="match status" value="1"/>
</dbReference>
<protein>
    <submittedName>
        <fullName evidence="7">Unannotated protein</fullName>
    </submittedName>
</protein>
<dbReference type="InterPro" id="IPR036661">
    <property type="entry name" value="Luciferase-like_sf"/>
</dbReference>
<dbReference type="InterPro" id="IPR011251">
    <property type="entry name" value="Luciferase-like_dom"/>
</dbReference>
<reference evidence="7" key="1">
    <citation type="submission" date="2020-05" db="EMBL/GenBank/DDBJ databases">
        <authorList>
            <person name="Chiriac C."/>
            <person name="Salcher M."/>
            <person name="Ghai R."/>
            <person name="Kavagutti S V."/>
        </authorList>
    </citation>
    <scope>NUCLEOTIDE SEQUENCE</scope>
</reference>
<dbReference type="Gene3D" id="3.20.20.30">
    <property type="entry name" value="Luciferase-like domain"/>
    <property type="match status" value="1"/>
</dbReference>
<feature type="domain" description="Luciferase-like" evidence="6">
    <location>
        <begin position="79"/>
        <end position="442"/>
    </location>
</feature>
<dbReference type="EMBL" id="CAFBMK010000070">
    <property type="protein sequence ID" value="CAB4913668.1"/>
    <property type="molecule type" value="Genomic_DNA"/>
</dbReference>
<organism evidence="7">
    <name type="scientific">freshwater metagenome</name>
    <dbReference type="NCBI Taxonomy" id="449393"/>
    <lineage>
        <taxon>unclassified sequences</taxon>
        <taxon>metagenomes</taxon>
        <taxon>ecological metagenomes</taxon>
    </lineage>
</organism>
<dbReference type="PANTHER" id="PTHR30011:SF16">
    <property type="entry name" value="C2H2 FINGER DOMAIN TRANSCRIPTION FACTOR (EUROFUNG)-RELATED"/>
    <property type="match status" value="1"/>
</dbReference>
<dbReference type="Pfam" id="PF00296">
    <property type="entry name" value="Bac_luciferase"/>
    <property type="match status" value="1"/>
</dbReference>
<dbReference type="GO" id="GO:0016705">
    <property type="term" value="F:oxidoreductase activity, acting on paired donors, with incorporation or reduction of molecular oxygen"/>
    <property type="evidence" value="ECO:0007669"/>
    <property type="project" value="InterPro"/>
</dbReference>
<dbReference type="InterPro" id="IPR051260">
    <property type="entry name" value="Diverse_substr_monoxygenases"/>
</dbReference>
<gene>
    <name evidence="7" type="ORF">UFOPK3564_01423</name>
</gene>
<proteinExistence type="inferred from homology"/>
<dbReference type="PANTHER" id="PTHR30011">
    <property type="entry name" value="ALKANESULFONATE MONOOXYGENASE-RELATED"/>
    <property type="match status" value="1"/>
</dbReference>
<evidence type="ECO:0000256" key="3">
    <source>
        <dbReference type="ARBA" id="ARBA00023002"/>
    </source>
</evidence>
<dbReference type="AlphaFoldDB" id="A0A6J7H3Q2"/>
<comment type="similarity">
    <text evidence="5">Belongs to the NtaA/SnaA/DszA monooxygenase family.</text>
</comment>
<evidence type="ECO:0000313" key="7">
    <source>
        <dbReference type="EMBL" id="CAB4913668.1"/>
    </source>
</evidence>
<keyword evidence="3" id="KW-0560">Oxidoreductase</keyword>
<evidence type="ECO:0000256" key="1">
    <source>
        <dbReference type="ARBA" id="ARBA00022630"/>
    </source>
</evidence>
<evidence type="ECO:0000256" key="4">
    <source>
        <dbReference type="ARBA" id="ARBA00023033"/>
    </source>
</evidence>
<evidence type="ECO:0000256" key="5">
    <source>
        <dbReference type="ARBA" id="ARBA00033748"/>
    </source>
</evidence>
<evidence type="ECO:0000256" key="2">
    <source>
        <dbReference type="ARBA" id="ARBA00022643"/>
    </source>
</evidence>
<sequence length="505" mass="55312">MANGRIPASGVVAIGGPPDRASTPYGVKVEYTIGYCYFRGTPRRPRAATVSPKDPMTRQLHLGGFQIASQVTHSHAAWRHPASEPDVFGPDHYQRVGRILERGRFDFVFFADLLAAPTRFGGLDEALSRGTQASATIDPAFAAATIAAVTRHLGVAITKSTTYFHPYEVARLFASLDHISKGRAAWNVVTSLSQAEALNFGVAEHLEHDRRYERAQEFLEATTKLWDSWAPDALVRDKASGVFADPSKVRAVDHEGEFFRTKGPLNVPRSPQGRPVLIQAGSSPRGRDFAARWAEAIFEIDPTPEGRRAYYDDIKSRASDVGRDPEQLKIFPAVLPFIGETESIAREKQAFHNELADPISGLITLSVHTDHDFSSHDLDEPVDHIDVPGSQGLFDVARRLSERDSLTLRDVGRLYAQGVMLPQFVGTASDVADQLQEAVEGGEADGWIISAAHTPGAFDEFVDQVVPELQRRGAFREEYSGTTLRDHLGLDDVPVGVGREAIAAD</sequence>
<keyword evidence="1" id="KW-0285">Flavoprotein</keyword>
<name>A0A6J7H3Q2_9ZZZZ</name>
<keyword evidence="2" id="KW-0288">FMN</keyword>
<dbReference type="CDD" id="cd01095">
    <property type="entry name" value="Nitrilotriacetate_monoxgenase"/>
    <property type="match status" value="1"/>
</dbReference>
<keyword evidence="4" id="KW-0503">Monooxygenase</keyword>
<evidence type="ECO:0000259" key="6">
    <source>
        <dbReference type="Pfam" id="PF00296"/>
    </source>
</evidence>
<accession>A0A6J7H3Q2</accession>